<accession>A0A495X0J6</accession>
<keyword evidence="2" id="KW-1185">Reference proteome</keyword>
<organism evidence="1 2">
    <name type="scientific">Saccharothrix variisporea</name>
    <dbReference type="NCBI Taxonomy" id="543527"/>
    <lineage>
        <taxon>Bacteria</taxon>
        <taxon>Bacillati</taxon>
        <taxon>Actinomycetota</taxon>
        <taxon>Actinomycetes</taxon>
        <taxon>Pseudonocardiales</taxon>
        <taxon>Pseudonocardiaceae</taxon>
        <taxon>Saccharothrix</taxon>
    </lineage>
</organism>
<comment type="caution">
    <text evidence="1">The sequence shown here is derived from an EMBL/GenBank/DDBJ whole genome shotgun (WGS) entry which is preliminary data.</text>
</comment>
<protein>
    <submittedName>
        <fullName evidence="1">Uncharacterized protein</fullName>
    </submittedName>
</protein>
<evidence type="ECO:0000313" key="2">
    <source>
        <dbReference type="Proteomes" id="UP000272729"/>
    </source>
</evidence>
<dbReference type="Proteomes" id="UP000272729">
    <property type="component" value="Unassembled WGS sequence"/>
</dbReference>
<evidence type="ECO:0000313" key="1">
    <source>
        <dbReference type="EMBL" id="RKT67347.1"/>
    </source>
</evidence>
<dbReference type="RefSeq" id="WP_211351704.1">
    <property type="nucleotide sequence ID" value="NZ_JBIUBA010000009.1"/>
</dbReference>
<reference evidence="1 2" key="1">
    <citation type="submission" date="2018-10" db="EMBL/GenBank/DDBJ databases">
        <title>Sequencing the genomes of 1000 actinobacteria strains.</title>
        <authorList>
            <person name="Klenk H.-P."/>
        </authorList>
    </citation>
    <scope>NUCLEOTIDE SEQUENCE [LARGE SCALE GENOMIC DNA]</scope>
    <source>
        <strain evidence="1 2">DSM 43911</strain>
    </source>
</reference>
<sequence length="58" mass="6049">MTTSCPSCAWPTTDPVHPVSVHGRTAYLRCVCGLWLVLDAGRVVATAGSPRSAIVPSP</sequence>
<dbReference type="EMBL" id="RBXR01000001">
    <property type="protein sequence ID" value="RKT67347.1"/>
    <property type="molecule type" value="Genomic_DNA"/>
</dbReference>
<gene>
    <name evidence="1" type="ORF">DFJ66_0522</name>
</gene>
<name>A0A495X0J6_9PSEU</name>
<dbReference type="AlphaFoldDB" id="A0A495X0J6"/>
<proteinExistence type="predicted"/>